<dbReference type="Proteomes" id="UP000887013">
    <property type="component" value="Unassembled WGS sequence"/>
</dbReference>
<reference evidence="1" key="1">
    <citation type="submission" date="2020-08" db="EMBL/GenBank/DDBJ databases">
        <title>Multicomponent nature underlies the extraordinary mechanical properties of spider dragline silk.</title>
        <authorList>
            <person name="Kono N."/>
            <person name="Nakamura H."/>
            <person name="Mori M."/>
            <person name="Yoshida Y."/>
            <person name="Ohtoshi R."/>
            <person name="Malay A.D."/>
            <person name="Moran D.A.P."/>
            <person name="Tomita M."/>
            <person name="Numata K."/>
            <person name="Arakawa K."/>
        </authorList>
    </citation>
    <scope>NUCLEOTIDE SEQUENCE</scope>
</reference>
<feature type="non-terminal residue" evidence="1">
    <location>
        <position position="274"/>
    </location>
</feature>
<protein>
    <submittedName>
        <fullName evidence="1">Uncharacterized protein</fullName>
    </submittedName>
</protein>
<comment type="caution">
    <text evidence="1">The sequence shown here is derived from an EMBL/GenBank/DDBJ whole genome shotgun (WGS) entry which is preliminary data.</text>
</comment>
<keyword evidence="2" id="KW-1185">Reference proteome</keyword>
<evidence type="ECO:0000313" key="2">
    <source>
        <dbReference type="Proteomes" id="UP000887013"/>
    </source>
</evidence>
<dbReference type="EMBL" id="BMAW01009523">
    <property type="protein sequence ID" value="GFT14192.1"/>
    <property type="molecule type" value="Genomic_DNA"/>
</dbReference>
<dbReference type="AlphaFoldDB" id="A0A8X6TIF7"/>
<gene>
    <name evidence="1" type="ORF">NPIL_204851</name>
</gene>
<evidence type="ECO:0000313" key="1">
    <source>
        <dbReference type="EMBL" id="GFT14192.1"/>
    </source>
</evidence>
<proteinExistence type="predicted"/>
<organism evidence="1 2">
    <name type="scientific">Nephila pilipes</name>
    <name type="common">Giant wood spider</name>
    <name type="synonym">Nephila maculata</name>
    <dbReference type="NCBI Taxonomy" id="299642"/>
    <lineage>
        <taxon>Eukaryota</taxon>
        <taxon>Metazoa</taxon>
        <taxon>Ecdysozoa</taxon>
        <taxon>Arthropoda</taxon>
        <taxon>Chelicerata</taxon>
        <taxon>Arachnida</taxon>
        <taxon>Araneae</taxon>
        <taxon>Araneomorphae</taxon>
        <taxon>Entelegynae</taxon>
        <taxon>Araneoidea</taxon>
        <taxon>Nephilidae</taxon>
        <taxon>Nephila</taxon>
    </lineage>
</organism>
<accession>A0A8X6TIF7</accession>
<sequence>MDIYNCKVCNVTLEGTYSIISHRCWIKTNENLVEYENSDKNLIQNTFESRVSSMDSFAGSHFDTRLQTRNTLFQSNQNQNLTEIFEELSKLSSEHVEEPGIVNNILRGNHCHNSDNQRISDSNSEQMSAITGCSSRKQIFSGNEEPLNSFRVSSPNNMNSHSFPPNPIYSIQGRLKDVIPNDTGLLERASEKIPNFNTICSESLDRYSKRRKYILDRNISPILPCNTASASNTKVDERLRAKSTKLQMFSNESSSNILDIEESETRNTCNPTSS</sequence>
<name>A0A8X6TIF7_NEPPI</name>